<dbReference type="OrthoDB" id="7509554at2"/>
<accession>A0A117US54</accession>
<dbReference type="Proteomes" id="UP000058012">
    <property type="component" value="Unassembled WGS sequence"/>
</dbReference>
<comment type="caution">
    <text evidence="1">The sequence shown here is derived from an EMBL/GenBank/DDBJ whole genome shotgun (WGS) entry which is preliminary data.</text>
</comment>
<protein>
    <submittedName>
        <fullName evidence="1">Uncharacterized protein</fullName>
    </submittedName>
</protein>
<evidence type="ECO:0000313" key="1">
    <source>
        <dbReference type="EMBL" id="KUR69866.1"/>
    </source>
</evidence>
<dbReference type="STRING" id="1117702.AQZ52_17860"/>
<organism evidence="1 2">
    <name type="scientific">Novosphingobium fuchskuhlense</name>
    <dbReference type="NCBI Taxonomy" id="1117702"/>
    <lineage>
        <taxon>Bacteria</taxon>
        <taxon>Pseudomonadati</taxon>
        <taxon>Pseudomonadota</taxon>
        <taxon>Alphaproteobacteria</taxon>
        <taxon>Sphingomonadales</taxon>
        <taxon>Sphingomonadaceae</taxon>
        <taxon>Novosphingobium</taxon>
    </lineage>
</organism>
<gene>
    <name evidence="1" type="ORF">AQZ52_17860</name>
</gene>
<name>A0A117US54_9SPHN</name>
<dbReference type="RefSeq" id="WP_067914440.1">
    <property type="nucleotide sequence ID" value="NZ_KQ954248.1"/>
</dbReference>
<sequence>MTTLTAGDWRTAPLARSTSDWPFDWVAEITTIDPAAQCHRYVATIRQSGARPFNEALANVRAMTRAPLMLRLISRIVQVIDMSDPDHSTFADSAADCLDALLGEEEALRSLLADIENLAAIAPAPRAPS</sequence>
<dbReference type="AlphaFoldDB" id="A0A117US54"/>
<keyword evidence="2" id="KW-1185">Reference proteome</keyword>
<proteinExistence type="predicted"/>
<evidence type="ECO:0000313" key="2">
    <source>
        <dbReference type="Proteomes" id="UP000058012"/>
    </source>
</evidence>
<dbReference type="EMBL" id="LLZS01000012">
    <property type="protein sequence ID" value="KUR69866.1"/>
    <property type="molecule type" value="Genomic_DNA"/>
</dbReference>
<reference evidence="1 2" key="1">
    <citation type="submission" date="2015-10" db="EMBL/GenBank/DDBJ databases">
        <title>Draft genome sequence of Novosphingobium fuchskuhlense DSM 25065 isolated from a surface water sample of the southwest basin of Lake Grosse Fuchskuhle.</title>
        <authorList>
            <person name="Ruckert C."/>
            <person name="Winkler A."/>
            <person name="Glaeser J."/>
            <person name="Grossart H.-P."/>
            <person name="Kalinowski J."/>
            <person name="Glaeser S."/>
        </authorList>
    </citation>
    <scope>NUCLEOTIDE SEQUENCE [LARGE SCALE GENOMIC DNA]</scope>
    <source>
        <strain evidence="1 2">FNE08-7</strain>
    </source>
</reference>